<organism evidence="3 4">
    <name type="scientific">Loigolactobacillus rennini DSM 20253</name>
    <dbReference type="NCBI Taxonomy" id="1423796"/>
    <lineage>
        <taxon>Bacteria</taxon>
        <taxon>Bacillati</taxon>
        <taxon>Bacillota</taxon>
        <taxon>Bacilli</taxon>
        <taxon>Lactobacillales</taxon>
        <taxon>Lactobacillaceae</taxon>
        <taxon>Loigolactobacillus</taxon>
    </lineage>
</organism>
<protein>
    <submittedName>
        <fullName evidence="3">Phosphoesterase</fullName>
    </submittedName>
</protein>
<reference evidence="3 4" key="1">
    <citation type="journal article" date="2015" name="Genome Announc.">
        <title>Expanding the biotechnology potential of lactobacilli through comparative genomics of 213 strains and associated genera.</title>
        <authorList>
            <person name="Sun Z."/>
            <person name="Harris H.M."/>
            <person name="McCann A."/>
            <person name="Guo C."/>
            <person name="Argimon S."/>
            <person name="Zhang W."/>
            <person name="Yang X."/>
            <person name="Jeffery I.B."/>
            <person name="Cooney J.C."/>
            <person name="Kagawa T.F."/>
            <person name="Liu W."/>
            <person name="Song Y."/>
            <person name="Salvetti E."/>
            <person name="Wrobel A."/>
            <person name="Rasinkangas P."/>
            <person name="Parkhill J."/>
            <person name="Rea M.C."/>
            <person name="O'Sullivan O."/>
            <person name="Ritari J."/>
            <person name="Douillard F.P."/>
            <person name="Paul Ross R."/>
            <person name="Yang R."/>
            <person name="Briner A.E."/>
            <person name="Felis G.E."/>
            <person name="de Vos W.M."/>
            <person name="Barrangou R."/>
            <person name="Klaenhammer T.R."/>
            <person name="Caufield P.W."/>
            <person name="Cui Y."/>
            <person name="Zhang H."/>
            <person name="O'Toole P.W."/>
        </authorList>
    </citation>
    <scope>NUCLEOTIDE SEQUENCE [LARGE SCALE GENOMIC DNA]</scope>
    <source>
        <strain evidence="3 4">DSM 20253</strain>
    </source>
</reference>
<keyword evidence="4" id="KW-1185">Reference proteome</keyword>
<feature type="transmembrane region" description="Helical" evidence="1">
    <location>
        <begin position="97"/>
        <end position="119"/>
    </location>
</feature>
<dbReference type="EMBL" id="AYYI01000103">
    <property type="protein sequence ID" value="KRM93039.1"/>
    <property type="molecule type" value="Genomic_DNA"/>
</dbReference>
<evidence type="ECO:0000313" key="4">
    <source>
        <dbReference type="Proteomes" id="UP000051638"/>
    </source>
</evidence>
<gene>
    <name evidence="3" type="ORF">FC24_GL000731</name>
</gene>
<dbReference type="InterPro" id="IPR036938">
    <property type="entry name" value="PAP2/HPO_sf"/>
</dbReference>
<dbReference type="Gene3D" id="1.20.144.10">
    <property type="entry name" value="Phosphatidic acid phosphatase type 2/haloperoxidase"/>
    <property type="match status" value="2"/>
</dbReference>
<keyword evidence="1" id="KW-0812">Transmembrane</keyword>
<dbReference type="PANTHER" id="PTHR14969:SF13">
    <property type="entry name" value="AT30094P"/>
    <property type="match status" value="1"/>
</dbReference>
<dbReference type="PANTHER" id="PTHR14969">
    <property type="entry name" value="SPHINGOSINE-1-PHOSPHATE PHOSPHOHYDROLASE"/>
    <property type="match status" value="1"/>
</dbReference>
<keyword evidence="1" id="KW-1133">Transmembrane helix</keyword>
<feature type="transmembrane region" description="Helical" evidence="1">
    <location>
        <begin position="21"/>
        <end position="41"/>
    </location>
</feature>
<comment type="caution">
    <text evidence="3">The sequence shown here is derived from an EMBL/GenBank/DDBJ whole genome shotgun (WGS) entry which is preliminary data.</text>
</comment>
<feature type="transmembrane region" description="Helical" evidence="1">
    <location>
        <begin position="139"/>
        <end position="160"/>
    </location>
</feature>
<keyword evidence="1" id="KW-0472">Membrane</keyword>
<sequence length="227" mass="25840">MAIIFSNPEQRMQKHLLQFSMTAYTILLILIILVQIQPAGLNRWDQTLNYLLTALRQSWITPVVSALTNFANPSNLAISNIILLACLLIFKQYTLSLLQLFNAILVGSVGNHLLKIIIMRPRPTATTHLVPVGGYSFPSGHAAASMVYFGFLILLTYYFVKRQRPRRWLMLLWVSLILLIGLSRVYVGVHNVSDVLAGWCWGLGGLCFSWWCFSKCRLLPVIHHYHD</sequence>
<dbReference type="AlphaFoldDB" id="A0A0R2CN14"/>
<dbReference type="SUPFAM" id="SSF48317">
    <property type="entry name" value="Acid phosphatase/Vanadium-dependent haloperoxidase"/>
    <property type="match status" value="1"/>
</dbReference>
<dbReference type="InterPro" id="IPR000326">
    <property type="entry name" value="PAP2/HPO"/>
</dbReference>
<dbReference type="Pfam" id="PF01569">
    <property type="entry name" value="PAP2"/>
    <property type="match status" value="1"/>
</dbReference>
<dbReference type="CDD" id="cd03392">
    <property type="entry name" value="PAP2_like_2"/>
    <property type="match status" value="1"/>
</dbReference>
<feature type="transmembrane region" description="Helical" evidence="1">
    <location>
        <begin position="195"/>
        <end position="213"/>
    </location>
</feature>
<dbReference type="SMART" id="SM00014">
    <property type="entry name" value="acidPPc"/>
    <property type="match status" value="1"/>
</dbReference>
<feature type="transmembrane region" description="Helical" evidence="1">
    <location>
        <begin position="169"/>
        <end position="189"/>
    </location>
</feature>
<evidence type="ECO:0000259" key="2">
    <source>
        <dbReference type="SMART" id="SM00014"/>
    </source>
</evidence>
<evidence type="ECO:0000313" key="3">
    <source>
        <dbReference type="EMBL" id="KRM93039.1"/>
    </source>
</evidence>
<dbReference type="PATRIC" id="fig|1423796.3.peg.749"/>
<dbReference type="Proteomes" id="UP000051638">
    <property type="component" value="Unassembled WGS sequence"/>
</dbReference>
<proteinExistence type="predicted"/>
<accession>A0A0R2CN14</accession>
<dbReference type="STRING" id="1423796.FC24_GL000731"/>
<feature type="transmembrane region" description="Helical" evidence="1">
    <location>
        <begin position="70"/>
        <end position="90"/>
    </location>
</feature>
<feature type="domain" description="Phosphatidic acid phosphatase type 2/haloperoxidase" evidence="2">
    <location>
        <begin position="96"/>
        <end position="210"/>
    </location>
</feature>
<evidence type="ECO:0000256" key="1">
    <source>
        <dbReference type="SAM" id="Phobius"/>
    </source>
</evidence>
<name>A0A0R2CN14_9LACO</name>